<protein>
    <recommendedName>
        <fullName evidence="2">alanine--tRNA ligase</fullName>
        <ecNumber evidence="2">6.1.1.7</ecNumber>
    </recommendedName>
</protein>
<organism evidence="11 12">
    <name type="scientific">Teladorsagia circumcincta</name>
    <name type="common">Brown stomach worm</name>
    <name type="synonym">Ostertagia circumcincta</name>
    <dbReference type="NCBI Taxonomy" id="45464"/>
    <lineage>
        <taxon>Eukaryota</taxon>
        <taxon>Metazoa</taxon>
        <taxon>Ecdysozoa</taxon>
        <taxon>Nematoda</taxon>
        <taxon>Chromadorea</taxon>
        <taxon>Rhabditida</taxon>
        <taxon>Rhabditina</taxon>
        <taxon>Rhabditomorpha</taxon>
        <taxon>Strongyloidea</taxon>
        <taxon>Trichostrongylidae</taxon>
        <taxon>Teladorsagia</taxon>
    </lineage>
</organism>
<dbReference type="GO" id="GO:0005524">
    <property type="term" value="F:ATP binding"/>
    <property type="evidence" value="ECO:0007669"/>
    <property type="project" value="UniProtKB-KW"/>
</dbReference>
<gene>
    <name evidence="11" type="ORF">TELCIR_18268</name>
</gene>
<feature type="domain" description="Threonyl/alanyl tRNA synthetase SAD" evidence="10">
    <location>
        <begin position="26"/>
        <end position="74"/>
    </location>
</feature>
<reference evidence="11 12" key="1">
    <citation type="submission" date="2015-09" db="EMBL/GenBank/DDBJ databases">
        <title>Draft genome of the parasitic nematode Teladorsagia circumcincta isolate WARC Sus (inbred).</title>
        <authorList>
            <person name="Mitreva M."/>
        </authorList>
    </citation>
    <scope>NUCLEOTIDE SEQUENCE [LARGE SCALE GENOMIC DNA]</scope>
    <source>
        <strain evidence="11 12">S</strain>
    </source>
</reference>
<dbReference type="GO" id="GO:0005739">
    <property type="term" value="C:mitochondrion"/>
    <property type="evidence" value="ECO:0007669"/>
    <property type="project" value="TreeGrafter"/>
</dbReference>
<evidence type="ECO:0000256" key="8">
    <source>
        <dbReference type="ARBA" id="ARBA00022917"/>
    </source>
</evidence>
<dbReference type="GO" id="GO:0000049">
    <property type="term" value="F:tRNA binding"/>
    <property type="evidence" value="ECO:0007669"/>
    <property type="project" value="UniProtKB-KW"/>
</dbReference>
<name>A0A2G9TQG0_TELCI</name>
<dbReference type="SMART" id="SM00863">
    <property type="entry name" value="tRNA_SAD"/>
    <property type="match status" value="1"/>
</dbReference>
<dbReference type="OrthoDB" id="5858219at2759"/>
<accession>A0A2G9TQG0</accession>
<evidence type="ECO:0000256" key="2">
    <source>
        <dbReference type="ARBA" id="ARBA00013168"/>
    </source>
</evidence>
<dbReference type="GO" id="GO:0002161">
    <property type="term" value="F:aminoacyl-tRNA deacylase activity"/>
    <property type="evidence" value="ECO:0007669"/>
    <property type="project" value="TreeGrafter"/>
</dbReference>
<proteinExistence type="inferred from homology"/>
<dbReference type="PANTHER" id="PTHR11777:SF9">
    <property type="entry name" value="ALANINE--TRNA LIGASE, CYTOPLASMIC"/>
    <property type="match status" value="1"/>
</dbReference>
<comment type="similarity">
    <text evidence="1">Belongs to the class-II aminoacyl-tRNA synthetase family.</text>
</comment>
<keyword evidence="7" id="KW-0694">RNA-binding</keyword>
<dbReference type="InterPro" id="IPR018163">
    <property type="entry name" value="Thr/Ala-tRNA-synth_IIc_edit"/>
</dbReference>
<dbReference type="EMBL" id="KZ355865">
    <property type="protein sequence ID" value="PIO60239.1"/>
    <property type="molecule type" value="Genomic_DNA"/>
</dbReference>
<evidence type="ECO:0000256" key="7">
    <source>
        <dbReference type="ARBA" id="ARBA00022884"/>
    </source>
</evidence>
<keyword evidence="6" id="KW-0067">ATP-binding</keyword>
<dbReference type="SUPFAM" id="SSF55186">
    <property type="entry name" value="ThrRS/AlaRS common domain"/>
    <property type="match status" value="1"/>
</dbReference>
<keyword evidence="12" id="KW-1185">Reference proteome</keyword>
<keyword evidence="3" id="KW-0820">tRNA-binding</keyword>
<evidence type="ECO:0000313" key="11">
    <source>
        <dbReference type="EMBL" id="PIO60239.1"/>
    </source>
</evidence>
<sequence length="149" mass="16936">MPFADAAKIPNLQSEFKEGKEYPEVVRVVRVGNNAEDALAVECCSGTHVLNTSSIIDFAVMSDRSSAKGIRRILAVTGERARENRHYARAVVTRLESEYEDLNRENQINPPYEEKIEWARIPYVESARCRELLKSIKKKRKTKKTVIAA</sequence>
<keyword evidence="9" id="KW-0030">Aminoacyl-tRNA synthetase</keyword>
<dbReference type="AlphaFoldDB" id="A0A2G9TQG0"/>
<dbReference type="InterPro" id="IPR050058">
    <property type="entry name" value="Ala-tRNA_ligase"/>
</dbReference>
<evidence type="ECO:0000259" key="10">
    <source>
        <dbReference type="SMART" id="SM00863"/>
    </source>
</evidence>
<evidence type="ECO:0000313" key="12">
    <source>
        <dbReference type="Proteomes" id="UP000230423"/>
    </source>
</evidence>
<evidence type="ECO:0000256" key="6">
    <source>
        <dbReference type="ARBA" id="ARBA00022840"/>
    </source>
</evidence>
<keyword evidence="4 11" id="KW-0436">Ligase</keyword>
<dbReference type="InterPro" id="IPR012947">
    <property type="entry name" value="tRNA_SAD"/>
</dbReference>
<evidence type="ECO:0000256" key="3">
    <source>
        <dbReference type="ARBA" id="ARBA00022555"/>
    </source>
</evidence>
<dbReference type="GO" id="GO:0004813">
    <property type="term" value="F:alanine-tRNA ligase activity"/>
    <property type="evidence" value="ECO:0007669"/>
    <property type="project" value="UniProtKB-EC"/>
</dbReference>
<evidence type="ECO:0000256" key="4">
    <source>
        <dbReference type="ARBA" id="ARBA00022598"/>
    </source>
</evidence>
<dbReference type="Proteomes" id="UP000230423">
    <property type="component" value="Unassembled WGS sequence"/>
</dbReference>
<dbReference type="Pfam" id="PF07973">
    <property type="entry name" value="tRNA_SAD"/>
    <property type="match status" value="1"/>
</dbReference>
<dbReference type="Gene3D" id="3.30.980.10">
    <property type="entry name" value="Threonyl-trna Synthetase, Chain A, domain 2"/>
    <property type="match status" value="1"/>
</dbReference>
<dbReference type="FunFam" id="3.30.980.10:FF:000004">
    <property type="entry name" value="Alanine--tRNA ligase, cytoplasmic"/>
    <property type="match status" value="1"/>
</dbReference>
<keyword evidence="8" id="KW-0648">Protein biosynthesis</keyword>
<evidence type="ECO:0000256" key="5">
    <source>
        <dbReference type="ARBA" id="ARBA00022741"/>
    </source>
</evidence>
<keyword evidence="5" id="KW-0547">Nucleotide-binding</keyword>
<dbReference type="PANTHER" id="PTHR11777">
    <property type="entry name" value="ALANYL-TRNA SYNTHETASE"/>
    <property type="match status" value="1"/>
</dbReference>
<evidence type="ECO:0000256" key="1">
    <source>
        <dbReference type="ARBA" id="ARBA00008226"/>
    </source>
</evidence>
<dbReference type="GO" id="GO:0006419">
    <property type="term" value="P:alanyl-tRNA aminoacylation"/>
    <property type="evidence" value="ECO:0007669"/>
    <property type="project" value="TreeGrafter"/>
</dbReference>
<dbReference type="EC" id="6.1.1.7" evidence="2"/>
<evidence type="ECO:0000256" key="9">
    <source>
        <dbReference type="ARBA" id="ARBA00023146"/>
    </source>
</evidence>